<comment type="cofactor">
    <cofactor evidence="5">
        <name>Zn(2+)</name>
        <dbReference type="ChEBI" id="CHEBI:29105"/>
    </cofactor>
    <text evidence="5">Binds 1 zinc ion per subunit.</text>
</comment>
<dbReference type="Gene3D" id="3.30.428.10">
    <property type="entry name" value="HIT-like"/>
    <property type="match status" value="2"/>
</dbReference>
<dbReference type="GO" id="GO:0006012">
    <property type="term" value="P:galactose metabolic process"/>
    <property type="evidence" value="ECO:0007669"/>
    <property type="project" value="InterPro"/>
</dbReference>
<keyword evidence="5" id="KW-0479">Metal-binding</keyword>
<proteinExistence type="predicted"/>
<evidence type="ECO:0000313" key="8">
    <source>
        <dbReference type="EMBL" id="TWU56742.1"/>
    </source>
</evidence>
<evidence type="ECO:0000256" key="5">
    <source>
        <dbReference type="PIRSR" id="PIRSR000808-3"/>
    </source>
</evidence>
<dbReference type="InterPro" id="IPR036265">
    <property type="entry name" value="HIT-like_sf"/>
</dbReference>
<dbReference type="PANTHER" id="PTHR42763">
    <property type="entry name" value="ADP-GLUCOSE PHOSPHORYLASE"/>
    <property type="match status" value="1"/>
</dbReference>
<dbReference type="PANTHER" id="PTHR42763:SF1">
    <property type="entry name" value="UDP-GLUCOSE--HEXOSE-1-PHOSPHATE URIDYLYLTRANSFERASE"/>
    <property type="match status" value="1"/>
</dbReference>
<dbReference type="PIRSF" id="PIRSF000808">
    <property type="entry name" value="GalT"/>
    <property type="match status" value="1"/>
</dbReference>
<dbReference type="OrthoDB" id="9769064at2"/>
<feature type="binding site" evidence="5">
    <location>
        <position position="160"/>
    </location>
    <ligand>
        <name>Zn(2+)</name>
        <dbReference type="ChEBI" id="CHEBI:29105"/>
    </ligand>
</feature>
<keyword evidence="5" id="KW-0862">Zinc</keyword>
<feature type="binding site" evidence="5">
    <location>
        <position position="70"/>
    </location>
    <ligand>
        <name>Zn(2+)</name>
        <dbReference type="ChEBI" id="CHEBI:29105"/>
    </ligand>
</feature>
<feature type="region of interest" description="Disordered" evidence="6">
    <location>
        <begin position="1"/>
        <end position="41"/>
    </location>
</feature>
<dbReference type="Pfam" id="PF01087">
    <property type="entry name" value="GalP_UDP_transf"/>
    <property type="match status" value="1"/>
</dbReference>
<dbReference type="InterPro" id="IPR053177">
    <property type="entry name" value="ADP-glucose_phosphorylase"/>
</dbReference>
<keyword evidence="2 8" id="KW-0548">Nucleotidyltransferase</keyword>
<dbReference type="EC" id="2.7.7.12" evidence="8"/>
<dbReference type="Proteomes" id="UP000318288">
    <property type="component" value="Unassembled WGS sequence"/>
</dbReference>
<sequence length="388" mass="43816">MFETAHEQPNSAPAVSPSQSTEQSSHPSGPLSQSRFDPISGNWTIFAPQRSERPDDYIDSVSKIKTDVQCPFCRGNESVTPEAVWSKHIPETDRLFSNISCAEEEIEPWSVRVVPNKYPAVESLSQDRTPLQFPASSMGDLFQAEPIYGGHEVIIETPRHFHSLTELDIAEIDLVFQAYRDRIRHYRAMEEIRYINVFKNVGHDAGASLSHSHSQLVAVNRVPRAIETMAERMKRHRAKTGCCLRCDIIRAERKSNERIIAADRDCIAYCPFASNLPMLVRITTLEHQACFEDLGDRTLESVSRMVLRVVSWLEKIRPGAAYNFCLNTRPPGIDDPSDAFHWSIDIFPRITQIAGFEWTSGCMINPVLPEAAARLFSKCAAASNPRRM</sequence>
<feature type="binding site" evidence="5">
    <location>
        <position position="211"/>
    </location>
    <ligand>
        <name>Zn(2+)</name>
        <dbReference type="ChEBI" id="CHEBI:29105"/>
    </ligand>
</feature>
<dbReference type="AlphaFoldDB" id="A0A5C6F703"/>
<accession>A0A5C6F703</accession>
<dbReference type="InterPro" id="IPR001937">
    <property type="entry name" value="GalP_UDPtransf1"/>
</dbReference>
<feature type="active site" description="Tele-UMP-histidine intermediate" evidence="4">
    <location>
        <position position="213"/>
    </location>
</feature>
<dbReference type="GO" id="GO:0008270">
    <property type="term" value="F:zinc ion binding"/>
    <property type="evidence" value="ECO:0007669"/>
    <property type="project" value="InterPro"/>
</dbReference>
<comment type="caution">
    <text evidence="8">The sequence shown here is derived from an EMBL/GenBank/DDBJ whole genome shotgun (WGS) entry which is preliminary data.</text>
</comment>
<evidence type="ECO:0000256" key="3">
    <source>
        <dbReference type="ARBA" id="ARBA00023277"/>
    </source>
</evidence>
<protein>
    <submittedName>
        <fullName evidence="8">Galactose-1-phosphate uridylyltransferase</fullName>
        <ecNumber evidence="8">2.7.7.12</ecNumber>
    </submittedName>
</protein>
<evidence type="ECO:0000256" key="6">
    <source>
        <dbReference type="SAM" id="MobiDB-lite"/>
    </source>
</evidence>
<dbReference type="GO" id="GO:0008108">
    <property type="term" value="F:UDP-glucose:hexose-1-phosphate uridylyltransferase activity"/>
    <property type="evidence" value="ECO:0007669"/>
    <property type="project" value="UniProtKB-EC"/>
</dbReference>
<feature type="domain" description="Galactose-1-phosphate uridyl transferase N-terminal" evidence="7">
    <location>
        <begin position="32"/>
        <end position="223"/>
    </location>
</feature>
<evidence type="ECO:0000259" key="7">
    <source>
        <dbReference type="Pfam" id="PF01087"/>
    </source>
</evidence>
<gene>
    <name evidence="8" type="primary">galT</name>
    <name evidence="8" type="ORF">Poly51_26590</name>
</gene>
<name>A0A5C6F703_9BACT</name>
<feature type="binding site" evidence="5">
    <location>
        <position position="73"/>
    </location>
    <ligand>
        <name>Zn(2+)</name>
        <dbReference type="ChEBI" id="CHEBI:29105"/>
    </ligand>
</feature>
<evidence type="ECO:0000313" key="9">
    <source>
        <dbReference type="Proteomes" id="UP000318288"/>
    </source>
</evidence>
<evidence type="ECO:0000256" key="4">
    <source>
        <dbReference type="PIRSR" id="PIRSR000808-1"/>
    </source>
</evidence>
<feature type="compositionally biased region" description="Polar residues" evidence="6">
    <location>
        <begin position="7"/>
        <end position="35"/>
    </location>
</feature>
<dbReference type="EMBL" id="SJPW01000003">
    <property type="protein sequence ID" value="TWU56742.1"/>
    <property type="molecule type" value="Genomic_DNA"/>
</dbReference>
<dbReference type="SUPFAM" id="SSF54197">
    <property type="entry name" value="HIT-like"/>
    <property type="match status" value="2"/>
</dbReference>
<evidence type="ECO:0000256" key="2">
    <source>
        <dbReference type="ARBA" id="ARBA00022695"/>
    </source>
</evidence>
<keyword evidence="3" id="KW-0119">Carbohydrate metabolism</keyword>
<keyword evidence="9" id="KW-1185">Reference proteome</keyword>
<evidence type="ECO:0000256" key="1">
    <source>
        <dbReference type="ARBA" id="ARBA00022679"/>
    </source>
</evidence>
<reference evidence="8 9" key="1">
    <citation type="submission" date="2019-02" db="EMBL/GenBank/DDBJ databases">
        <title>Deep-cultivation of Planctomycetes and their phenomic and genomic characterization uncovers novel biology.</title>
        <authorList>
            <person name="Wiegand S."/>
            <person name="Jogler M."/>
            <person name="Boedeker C."/>
            <person name="Pinto D."/>
            <person name="Vollmers J."/>
            <person name="Rivas-Marin E."/>
            <person name="Kohn T."/>
            <person name="Peeters S.H."/>
            <person name="Heuer A."/>
            <person name="Rast P."/>
            <person name="Oberbeckmann S."/>
            <person name="Bunk B."/>
            <person name="Jeske O."/>
            <person name="Meyerdierks A."/>
            <person name="Storesund J.E."/>
            <person name="Kallscheuer N."/>
            <person name="Luecker S."/>
            <person name="Lage O.M."/>
            <person name="Pohl T."/>
            <person name="Merkel B.J."/>
            <person name="Hornburger P."/>
            <person name="Mueller R.-W."/>
            <person name="Bruemmer F."/>
            <person name="Labrenz M."/>
            <person name="Spormann A.M."/>
            <person name="Op Den Camp H."/>
            <person name="Overmann J."/>
            <person name="Amann R."/>
            <person name="Jetten M.S.M."/>
            <person name="Mascher T."/>
            <person name="Medema M.H."/>
            <person name="Devos D.P."/>
            <person name="Kaster A.-K."/>
            <person name="Ovreas L."/>
            <person name="Rohde M."/>
            <person name="Galperin M.Y."/>
            <person name="Jogler C."/>
        </authorList>
    </citation>
    <scope>NUCLEOTIDE SEQUENCE [LARGE SCALE GENOMIC DNA]</scope>
    <source>
        <strain evidence="8 9">Poly51</strain>
    </source>
</reference>
<dbReference type="InterPro" id="IPR005849">
    <property type="entry name" value="GalP_Utransf_N"/>
</dbReference>
<keyword evidence="1 8" id="KW-0808">Transferase</keyword>
<organism evidence="8 9">
    <name type="scientific">Rubripirellula tenax</name>
    <dbReference type="NCBI Taxonomy" id="2528015"/>
    <lineage>
        <taxon>Bacteria</taxon>
        <taxon>Pseudomonadati</taxon>
        <taxon>Planctomycetota</taxon>
        <taxon>Planctomycetia</taxon>
        <taxon>Pirellulales</taxon>
        <taxon>Pirellulaceae</taxon>
        <taxon>Rubripirellula</taxon>
    </lineage>
</organism>
<dbReference type="RefSeq" id="WP_146458042.1">
    <property type="nucleotide sequence ID" value="NZ_SJPW01000003.1"/>
</dbReference>